<feature type="transmembrane region" description="Helical" evidence="8">
    <location>
        <begin position="118"/>
        <end position="134"/>
    </location>
</feature>
<sequence>MNEILKKIRDNQWIYTLILMVVVMAFLVQAVIYAHQMPSRVDEGSFLIKGYYYVKGIYQPFQDYGPWTNNMPLAYYIPGLAQAIFGPSLQTGRYFAIFVALLMMLGMWMLVRRLRGKWWALLALLFFALNPALIKTYVQAVSQVIVACLVTWALYFLIDEKRSLLQIGLGAFFCALATLTRQNMIFMMVFVVLYAYFLFGRKAGWVALLSAGLPFLLMHVVFFPKILSLWAVWLPGFIKKTFNLYTVSGGGEQVWSPDIGLLTRFTSFFTAVRYYFIPLIGVLLCLLALPRKEAWRSKYERSMAAYLLVLFTVMFLMHAWASLGKDYCVYCFPNYLAFFIPIAMLLAVIALSNLAELKSRVNTLWALLLVLVFLPGAFLGSLETVGRWVMSLAVPRVKGGKLLSGSTELWKLFENRFGYTYNQLLPYLSVAFGLGVTVVFLLLVWGLYRWMGKKKFAYIGNFMLIALVILGFVLMPSPLLGSMVTENTCGGDVLAAYETVGKQLQELIPTGSTVYWAGSSVVTPLLYIPDVYVQPQLLNGVYSKRVGGDRAELEKSGYYNQESVEVWRVEADFVVNNNIKMIGGWLTFLNADDFDEYQHTDALDPCDPTTYLRIYKSKK</sequence>
<keyword evidence="4 10" id="KW-0808">Transferase</keyword>
<keyword evidence="6 8" id="KW-1133">Transmembrane helix</keyword>
<comment type="subcellular location">
    <subcellularLocation>
        <location evidence="1">Cell membrane</location>
        <topology evidence="1">Multi-pass membrane protein</topology>
    </subcellularLocation>
</comment>
<protein>
    <submittedName>
        <fullName evidence="10">Dolichyl-phosphate-mannose-protein mannosyltransferase</fullName>
    </submittedName>
</protein>
<name>A0A347ZVZ5_9CHLR</name>
<feature type="transmembrane region" description="Helical" evidence="8">
    <location>
        <begin position="364"/>
        <end position="382"/>
    </location>
</feature>
<keyword evidence="11" id="KW-1185">Reference proteome</keyword>
<evidence type="ECO:0000256" key="4">
    <source>
        <dbReference type="ARBA" id="ARBA00022679"/>
    </source>
</evidence>
<evidence type="ECO:0000256" key="3">
    <source>
        <dbReference type="ARBA" id="ARBA00022676"/>
    </source>
</evidence>
<gene>
    <name evidence="10" type="ORF">DFR64_2376</name>
</gene>
<evidence type="ECO:0000313" key="10">
    <source>
        <dbReference type="EMBL" id="REG07172.1"/>
    </source>
</evidence>
<feature type="transmembrane region" description="Helical" evidence="8">
    <location>
        <begin position="94"/>
        <end position="111"/>
    </location>
</feature>
<evidence type="ECO:0000256" key="1">
    <source>
        <dbReference type="ARBA" id="ARBA00004651"/>
    </source>
</evidence>
<dbReference type="RefSeq" id="WP_116225647.1">
    <property type="nucleotide sequence ID" value="NZ_AP018437.1"/>
</dbReference>
<evidence type="ECO:0000256" key="6">
    <source>
        <dbReference type="ARBA" id="ARBA00022989"/>
    </source>
</evidence>
<proteinExistence type="predicted"/>
<dbReference type="GO" id="GO:0009103">
    <property type="term" value="P:lipopolysaccharide biosynthetic process"/>
    <property type="evidence" value="ECO:0007669"/>
    <property type="project" value="UniProtKB-ARBA"/>
</dbReference>
<evidence type="ECO:0000313" key="11">
    <source>
        <dbReference type="Proteomes" id="UP000256388"/>
    </source>
</evidence>
<evidence type="ECO:0000256" key="5">
    <source>
        <dbReference type="ARBA" id="ARBA00022692"/>
    </source>
</evidence>
<evidence type="ECO:0000256" key="7">
    <source>
        <dbReference type="ARBA" id="ARBA00023136"/>
    </source>
</evidence>
<dbReference type="OrthoDB" id="166970at2"/>
<dbReference type="InterPro" id="IPR038731">
    <property type="entry name" value="RgtA/B/C-like"/>
</dbReference>
<dbReference type="Pfam" id="PF13231">
    <property type="entry name" value="PMT_2"/>
    <property type="match status" value="1"/>
</dbReference>
<comment type="caution">
    <text evidence="10">The sequence shown here is derived from an EMBL/GenBank/DDBJ whole genome shotgun (WGS) entry which is preliminary data.</text>
</comment>
<feature type="transmembrane region" description="Helical" evidence="8">
    <location>
        <begin position="302"/>
        <end position="323"/>
    </location>
</feature>
<evidence type="ECO:0000256" key="2">
    <source>
        <dbReference type="ARBA" id="ARBA00022475"/>
    </source>
</evidence>
<keyword evidence="2" id="KW-1003">Cell membrane</keyword>
<dbReference type="PANTHER" id="PTHR33908">
    <property type="entry name" value="MANNOSYLTRANSFERASE YKCB-RELATED"/>
    <property type="match status" value="1"/>
</dbReference>
<feature type="transmembrane region" description="Helical" evidence="8">
    <location>
        <begin position="203"/>
        <end position="223"/>
    </location>
</feature>
<feature type="domain" description="Glycosyltransferase RgtA/B/C/D-like" evidence="9">
    <location>
        <begin position="72"/>
        <end position="222"/>
    </location>
</feature>
<feature type="transmembrane region" description="Helical" evidence="8">
    <location>
        <begin position="335"/>
        <end position="352"/>
    </location>
</feature>
<dbReference type="GO" id="GO:0005886">
    <property type="term" value="C:plasma membrane"/>
    <property type="evidence" value="ECO:0007669"/>
    <property type="project" value="UniProtKB-SubCell"/>
</dbReference>
<dbReference type="InterPro" id="IPR050297">
    <property type="entry name" value="LipidA_mod_glycosyltrf_83"/>
</dbReference>
<keyword evidence="7 8" id="KW-0472">Membrane</keyword>
<keyword evidence="3 10" id="KW-0328">Glycosyltransferase</keyword>
<feature type="transmembrane region" description="Helical" evidence="8">
    <location>
        <begin position="268"/>
        <end position="290"/>
    </location>
</feature>
<feature type="transmembrane region" description="Helical" evidence="8">
    <location>
        <begin position="456"/>
        <end position="475"/>
    </location>
</feature>
<reference evidence="10 11" key="1">
    <citation type="submission" date="2018-08" db="EMBL/GenBank/DDBJ databases">
        <title>Genomic Encyclopedia of Type Strains, Phase IV (KMG-IV): sequencing the most valuable type-strain genomes for metagenomic binning, comparative biology and taxonomic classification.</title>
        <authorList>
            <person name="Goeker M."/>
        </authorList>
    </citation>
    <scope>NUCLEOTIDE SEQUENCE [LARGE SCALE GENOMIC DNA]</scope>
    <source>
        <strain evidence="10 11">DSM 23923</strain>
    </source>
</reference>
<organism evidence="10 11">
    <name type="scientific">Pelolinea submarina</name>
    <dbReference type="NCBI Taxonomy" id="913107"/>
    <lineage>
        <taxon>Bacteria</taxon>
        <taxon>Bacillati</taxon>
        <taxon>Chloroflexota</taxon>
        <taxon>Anaerolineae</taxon>
        <taxon>Anaerolineales</taxon>
        <taxon>Anaerolineaceae</taxon>
        <taxon>Pelolinea</taxon>
    </lineage>
</organism>
<dbReference type="AlphaFoldDB" id="A0A347ZVZ5"/>
<feature type="transmembrane region" description="Helical" evidence="8">
    <location>
        <begin position="170"/>
        <end position="197"/>
    </location>
</feature>
<accession>A0A347ZVZ5</accession>
<evidence type="ECO:0000256" key="8">
    <source>
        <dbReference type="SAM" id="Phobius"/>
    </source>
</evidence>
<feature type="transmembrane region" description="Helical" evidence="8">
    <location>
        <begin position="140"/>
        <end position="158"/>
    </location>
</feature>
<dbReference type="Proteomes" id="UP000256388">
    <property type="component" value="Unassembled WGS sequence"/>
</dbReference>
<feature type="transmembrane region" description="Helical" evidence="8">
    <location>
        <begin position="424"/>
        <end position="444"/>
    </location>
</feature>
<evidence type="ECO:0000259" key="9">
    <source>
        <dbReference type="Pfam" id="PF13231"/>
    </source>
</evidence>
<feature type="transmembrane region" description="Helical" evidence="8">
    <location>
        <begin position="12"/>
        <end position="34"/>
    </location>
</feature>
<dbReference type="GO" id="GO:0016763">
    <property type="term" value="F:pentosyltransferase activity"/>
    <property type="evidence" value="ECO:0007669"/>
    <property type="project" value="TreeGrafter"/>
</dbReference>
<keyword evidence="5 8" id="KW-0812">Transmembrane</keyword>
<dbReference type="EMBL" id="QUMS01000003">
    <property type="protein sequence ID" value="REG07172.1"/>
    <property type="molecule type" value="Genomic_DNA"/>
</dbReference>
<dbReference type="PANTHER" id="PTHR33908:SF11">
    <property type="entry name" value="MEMBRANE PROTEIN"/>
    <property type="match status" value="1"/>
</dbReference>